<evidence type="ECO:0008006" key="2">
    <source>
        <dbReference type="Google" id="ProtNLM"/>
    </source>
</evidence>
<comment type="caution">
    <text evidence="1">The sequence shown here is derived from an EMBL/GenBank/DDBJ whole genome shotgun (WGS) entry which is preliminary data.</text>
</comment>
<sequence>MHAGVDENYKLQPERVNVIKYQWLQEYKALKQEMDILKWRIIKMESELKRWHDPEDLGRVMLTEEGNASNLEKNIERDKAFLGEKERAMESMMNMIDRFDGLDNQILKMKYIDGMTLEIIASKLEYSNSYIYKKHAEIARIIKMLAD</sequence>
<accession>A0A645E038</accession>
<dbReference type="SUPFAM" id="SSF88659">
    <property type="entry name" value="Sigma3 and sigma4 domains of RNA polymerase sigma factors"/>
    <property type="match status" value="1"/>
</dbReference>
<dbReference type="Pfam" id="PF07374">
    <property type="entry name" value="DUF1492"/>
    <property type="match status" value="1"/>
</dbReference>
<dbReference type="EMBL" id="VSSQ01041550">
    <property type="protein sequence ID" value="MPM95007.1"/>
    <property type="molecule type" value="Genomic_DNA"/>
</dbReference>
<dbReference type="InterPro" id="IPR010861">
    <property type="entry name" value="DUF1492"/>
</dbReference>
<protein>
    <recommendedName>
        <fullName evidence="2">RNA polymerase sigma-70 region 4 domain-containing protein</fullName>
    </recommendedName>
</protein>
<gene>
    <name evidence="1" type="ORF">SDC9_142156</name>
</gene>
<name>A0A645E038_9ZZZZ</name>
<organism evidence="1">
    <name type="scientific">bioreactor metagenome</name>
    <dbReference type="NCBI Taxonomy" id="1076179"/>
    <lineage>
        <taxon>unclassified sequences</taxon>
        <taxon>metagenomes</taxon>
        <taxon>ecological metagenomes</taxon>
    </lineage>
</organism>
<dbReference type="InterPro" id="IPR013324">
    <property type="entry name" value="RNA_pol_sigma_r3/r4-like"/>
</dbReference>
<reference evidence="1" key="1">
    <citation type="submission" date="2019-08" db="EMBL/GenBank/DDBJ databases">
        <authorList>
            <person name="Kucharzyk K."/>
            <person name="Murdoch R.W."/>
            <person name="Higgins S."/>
            <person name="Loffler F."/>
        </authorList>
    </citation>
    <scope>NUCLEOTIDE SEQUENCE</scope>
</reference>
<proteinExistence type="predicted"/>
<dbReference type="AlphaFoldDB" id="A0A645E038"/>
<evidence type="ECO:0000313" key="1">
    <source>
        <dbReference type="EMBL" id="MPM95007.1"/>
    </source>
</evidence>